<evidence type="ECO:0000256" key="6">
    <source>
        <dbReference type="ARBA" id="ARBA00022989"/>
    </source>
</evidence>
<name>A0A1G9A125_9RHOB</name>
<dbReference type="GO" id="GO:0005886">
    <property type="term" value="C:plasma membrane"/>
    <property type="evidence" value="ECO:0007669"/>
    <property type="project" value="UniProtKB-SubCell"/>
</dbReference>
<organism evidence="9 10">
    <name type="scientific">Aliiruegeria lutimaris</name>
    <dbReference type="NCBI Taxonomy" id="571298"/>
    <lineage>
        <taxon>Bacteria</taxon>
        <taxon>Pseudomonadati</taxon>
        <taxon>Pseudomonadota</taxon>
        <taxon>Alphaproteobacteria</taxon>
        <taxon>Rhodobacterales</taxon>
        <taxon>Roseobacteraceae</taxon>
        <taxon>Aliiruegeria</taxon>
    </lineage>
</organism>
<evidence type="ECO:0000256" key="1">
    <source>
        <dbReference type="ARBA" id="ARBA00004651"/>
    </source>
</evidence>
<dbReference type="RefSeq" id="WP_093158087.1">
    <property type="nucleotide sequence ID" value="NZ_FNEK01000034.1"/>
</dbReference>
<feature type="transmembrane region" description="Helical" evidence="8">
    <location>
        <begin position="6"/>
        <end position="25"/>
    </location>
</feature>
<sequence>MFPDLAIMVFAIPAVLFAGISKGGFGSGAAFAAAPLLALVIEPAMAIGLLLPLLMLVDAVSLRFFWGGWHGPSAVALMLGALPGVALGVWFFQQADADMLRLLIGVIALLFVAYQLGRNLGWLKIPHMDFRWSTGLLTGAVIGFTSFVSHAGGPPAAIFLLAQGLRKGVYQATSVIVFWFVNIAKAIPYAMIGLFTRETLVLDLWLAPVAVIGALLGVKAHHVVPECSFFAITYVLLVGAGCKLIWDALT</sequence>
<feature type="transmembrane region" description="Helical" evidence="8">
    <location>
        <begin position="99"/>
        <end position="116"/>
    </location>
</feature>
<feature type="transmembrane region" description="Helical" evidence="8">
    <location>
        <begin position="69"/>
        <end position="92"/>
    </location>
</feature>
<feature type="transmembrane region" description="Helical" evidence="8">
    <location>
        <begin position="227"/>
        <end position="246"/>
    </location>
</feature>
<feature type="transmembrane region" description="Helical" evidence="8">
    <location>
        <begin position="174"/>
        <end position="194"/>
    </location>
</feature>
<feature type="transmembrane region" description="Helical" evidence="8">
    <location>
        <begin position="37"/>
        <end position="57"/>
    </location>
</feature>
<dbReference type="EMBL" id="FNEK01000034">
    <property type="protein sequence ID" value="SDK20961.1"/>
    <property type="molecule type" value="Genomic_DNA"/>
</dbReference>
<feature type="transmembrane region" description="Helical" evidence="8">
    <location>
        <begin position="136"/>
        <end position="162"/>
    </location>
</feature>
<dbReference type="AlphaFoldDB" id="A0A1G9A125"/>
<keyword evidence="3" id="KW-0813">Transport</keyword>
<proteinExistence type="inferred from homology"/>
<dbReference type="InterPro" id="IPR002781">
    <property type="entry name" value="TM_pro_TauE-like"/>
</dbReference>
<gene>
    <name evidence="9" type="ORF">SAMN04488026_10343</name>
</gene>
<accession>A0A1G9A125</accession>
<evidence type="ECO:0000256" key="3">
    <source>
        <dbReference type="ARBA" id="ARBA00022448"/>
    </source>
</evidence>
<evidence type="ECO:0000313" key="10">
    <source>
        <dbReference type="Proteomes" id="UP000199382"/>
    </source>
</evidence>
<keyword evidence="4 8" id="KW-1003">Cell membrane</keyword>
<dbReference type="STRING" id="571298.SAMN04488026_10343"/>
<evidence type="ECO:0000256" key="4">
    <source>
        <dbReference type="ARBA" id="ARBA00022475"/>
    </source>
</evidence>
<comment type="similarity">
    <text evidence="2 8">Belongs to the 4-toluene sulfonate uptake permease (TSUP) (TC 2.A.102) family.</text>
</comment>
<dbReference type="PANTHER" id="PTHR30269">
    <property type="entry name" value="TRANSMEMBRANE PROTEIN YFCA"/>
    <property type="match status" value="1"/>
</dbReference>
<comment type="subcellular location">
    <subcellularLocation>
        <location evidence="1 8">Cell membrane</location>
        <topology evidence="1 8">Multi-pass membrane protein</topology>
    </subcellularLocation>
</comment>
<dbReference type="Proteomes" id="UP000199382">
    <property type="component" value="Unassembled WGS sequence"/>
</dbReference>
<evidence type="ECO:0000313" key="9">
    <source>
        <dbReference type="EMBL" id="SDK20961.1"/>
    </source>
</evidence>
<dbReference type="Pfam" id="PF01925">
    <property type="entry name" value="TauE"/>
    <property type="match status" value="1"/>
</dbReference>
<keyword evidence="10" id="KW-1185">Reference proteome</keyword>
<keyword evidence="7 8" id="KW-0472">Membrane</keyword>
<keyword evidence="6 8" id="KW-1133">Transmembrane helix</keyword>
<keyword evidence="5 8" id="KW-0812">Transmembrane</keyword>
<evidence type="ECO:0000256" key="7">
    <source>
        <dbReference type="ARBA" id="ARBA00023136"/>
    </source>
</evidence>
<feature type="transmembrane region" description="Helical" evidence="8">
    <location>
        <begin position="200"/>
        <end position="218"/>
    </location>
</feature>
<protein>
    <recommendedName>
        <fullName evidence="8">Probable membrane transporter protein</fullName>
    </recommendedName>
</protein>
<dbReference type="OrthoDB" id="7028171at2"/>
<reference evidence="9 10" key="1">
    <citation type="submission" date="2016-10" db="EMBL/GenBank/DDBJ databases">
        <authorList>
            <person name="de Groot N.N."/>
        </authorList>
    </citation>
    <scope>NUCLEOTIDE SEQUENCE [LARGE SCALE GENOMIC DNA]</scope>
    <source>
        <strain evidence="9 10">DSM 25294</strain>
    </source>
</reference>
<evidence type="ECO:0000256" key="5">
    <source>
        <dbReference type="ARBA" id="ARBA00022692"/>
    </source>
</evidence>
<dbReference type="InterPro" id="IPR052017">
    <property type="entry name" value="TSUP"/>
</dbReference>
<evidence type="ECO:0000256" key="8">
    <source>
        <dbReference type="RuleBase" id="RU363041"/>
    </source>
</evidence>
<dbReference type="PANTHER" id="PTHR30269:SF37">
    <property type="entry name" value="MEMBRANE TRANSPORTER PROTEIN"/>
    <property type="match status" value="1"/>
</dbReference>
<evidence type="ECO:0000256" key="2">
    <source>
        <dbReference type="ARBA" id="ARBA00009142"/>
    </source>
</evidence>